<dbReference type="SUPFAM" id="SSF52833">
    <property type="entry name" value="Thioredoxin-like"/>
    <property type="match status" value="1"/>
</dbReference>
<dbReference type="AlphaFoldDB" id="A0A545TN25"/>
<dbReference type="Gene3D" id="3.40.30.10">
    <property type="entry name" value="Glutaredoxin"/>
    <property type="match status" value="1"/>
</dbReference>
<accession>A0A545TN25</accession>
<reference evidence="2 3" key="1">
    <citation type="submission" date="2019-06" db="EMBL/GenBank/DDBJ databases">
        <title>Whole genome sequence for Rhodospirillaceae sp. R148.</title>
        <authorList>
            <person name="Wang G."/>
        </authorList>
    </citation>
    <scope>NUCLEOTIDE SEQUENCE [LARGE SCALE GENOMIC DNA]</scope>
    <source>
        <strain evidence="2 3">R148</strain>
    </source>
</reference>
<keyword evidence="1" id="KW-0732">Signal</keyword>
<dbReference type="OrthoDB" id="7362982at2"/>
<dbReference type="EMBL" id="VHSH01000006">
    <property type="protein sequence ID" value="TQV78614.1"/>
    <property type="molecule type" value="Genomic_DNA"/>
</dbReference>
<evidence type="ECO:0000313" key="3">
    <source>
        <dbReference type="Proteomes" id="UP000315252"/>
    </source>
</evidence>
<protein>
    <recommendedName>
        <fullName evidence="4">Thioredoxin family protein</fullName>
    </recommendedName>
</protein>
<keyword evidence="3" id="KW-1185">Reference proteome</keyword>
<sequence>MMHRVRLGAVLCLLCLGLPLSTSAAELIMFEEAGCPWCARWDRDIAPIYPKTREGKEAPLRRVDLHGDWPDDLPELKPVHYTPTFVLIADGREVGRIQGYPGEDFFWGLLAELIDQMEVSNGVQTSSGSGQ</sequence>
<feature type="signal peptide" evidence="1">
    <location>
        <begin position="1"/>
        <end position="24"/>
    </location>
</feature>
<dbReference type="Proteomes" id="UP000315252">
    <property type="component" value="Unassembled WGS sequence"/>
</dbReference>
<organism evidence="2 3">
    <name type="scientific">Denitrobaculum tricleocarpae</name>
    <dbReference type="NCBI Taxonomy" id="2591009"/>
    <lineage>
        <taxon>Bacteria</taxon>
        <taxon>Pseudomonadati</taxon>
        <taxon>Pseudomonadota</taxon>
        <taxon>Alphaproteobacteria</taxon>
        <taxon>Rhodospirillales</taxon>
        <taxon>Rhodospirillaceae</taxon>
        <taxon>Denitrobaculum</taxon>
    </lineage>
</organism>
<dbReference type="InterPro" id="IPR036249">
    <property type="entry name" value="Thioredoxin-like_sf"/>
</dbReference>
<proteinExistence type="predicted"/>
<evidence type="ECO:0000313" key="2">
    <source>
        <dbReference type="EMBL" id="TQV78614.1"/>
    </source>
</evidence>
<evidence type="ECO:0000256" key="1">
    <source>
        <dbReference type="SAM" id="SignalP"/>
    </source>
</evidence>
<gene>
    <name evidence="2" type="ORF">FKG95_18865</name>
</gene>
<comment type="caution">
    <text evidence="2">The sequence shown here is derived from an EMBL/GenBank/DDBJ whole genome shotgun (WGS) entry which is preliminary data.</text>
</comment>
<evidence type="ECO:0008006" key="4">
    <source>
        <dbReference type="Google" id="ProtNLM"/>
    </source>
</evidence>
<feature type="chain" id="PRO_5022007673" description="Thioredoxin family protein" evidence="1">
    <location>
        <begin position="25"/>
        <end position="131"/>
    </location>
</feature>
<name>A0A545TN25_9PROT</name>